<dbReference type="InterPro" id="IPR036249">
    <property type="entry name" value="Thioredoxin-like_sf"/>
</dbReference>
<keyword evidence="5" id="KW-0963">Cytoplasm</keyword>
<proteinExistence type="inferred from homology"/>
<keyword evidence="6" id="KW-0808">Transferase</keyword>
<dbReference type="SFLD" id="SFLDG00358">
    <property type="entry name" value="Main_(cytGST)"/>
    <property type="match status" value="1"/>
</dbReference>
<dbReference type="FunFam" id="1.20.1050.10:FF:000008">
    <property type="entry name" value="Glutathione S-transferase theta-1"/>
    <property type="match status" value="1"/>
</dbReference>
<dbReference type="SFLD" id="SFLDS00019">
    <property type="entry name" value="Glutathione_Transferase_(cytos"/>
    <property type="match status" value="1"/>
</dbReference>
<dbReference type="InterPro" id="IPR010987">
    <property type="entry name" value="Glutathione-S-Trfase_C-like"/>
</dbReference>
<name>A0A9P0GAZ6_9CUCU</name>
<dbReference type="InterPro" id="IPR004046">
    <property type="entry name" value="GST_C"/>
</dbReference>
<evidence type="ECO:0000256" key="2">
    <source>
        <dbReference type="ARBA" id="ARBA00009899"/>
    </source>
</evidence>
<evidence type="ECO:0000256" key="4">
    <source>
        <dbReference type="ARBA" id="ARBA00012452"/>
    </source>
</evidence>
<dbReference type="GO" id="GO:0004364">
    <property type="term" value="F:glutathione transferase activity"/>
    <property type="evidence" value="ECO:0007669"/>
    <property type="project" value="UniProtKB-EC"/>
</dbReference>
<dbReference type="GO" id="GO:0006749">
    <property type="term" value="P:glutathione metabolic process"/>
    <property type="evidence" value="ECO:0007669"/>
    <property type="project" value="TreeGrafter"/>
</dbReference>
<evidence type="ECO:0000256" key="3">
    <source>
        <dbReference type="ARBA" id="ARBA00011738"/>
    </source>
</evidence>
<dbReference type="InterPro" id="IPR004045">
    <property type="entry name" value="Glutathione_S-Trfase_N"/>
</dbReference>
<feature type="domain" description="GST N-terminal" evidence="8">
    <location>
        <begin position="1"/>
        <end position="83"/>
    </location>
</feature>
<dbReference type="SUPFAM" id="SSF47616">
    <property type="entry name" value="GST C-terminal domain-like"/>
    <property type="match status" value="1"/>
</dbReference>
<keyword evidence="11" id="KW-1185">Reference proteome</keyword>
<dbReference type="PANTHER" id="PTHR43917">
    <property type="match status" value="1"/>
</dbReference>
<dbReference type="PROSITE" id="PS50404">
    <property type="entry name" value="GST_NTER"/>
    <property type="match status" value="1"/>
</dbReference>
<evidence type="ECO:0000256" key="5">
    <source>
        <dbReference type="ARBA" id="ARBA00022490"/>
    </source>
</evidence>
<protein>
    <recommendedName>
        <fullName evidence="4">glutathione transferase</fullName>
        <ecNumber evidence="4">2.5.1.18</ecNumber>
    </recommendedName>
</protein>
<dbReference type="Gene3D" id="1.20.1050.10">
    <property type="match status" value="1"/>
</dbReference>
<evidence type="ECO:0000259" key="8">
    <source>
        <dbReference type="PROSITE" id="PS50404"/>
    </source>
</evidence>
<organism evidence="10 11">
    <name type="scientific">Psylliodes chrysocephalus</name>
    <dbReference type="NCBI Taxonomy" id="3402493"/>
    <lineage>
        <taxon>Eukaryota</taxon>
        <taxon>Metazoa</taxon>
        <taxon>Ecdysozoa</taxon>
        <taxon>Arthropoda</taxon>
        <taxon>Hexapoda</taxon>
        <taxon>Insecta</taxon>
        <taxon>Pterygota</taxon>
        <taxon>Neoptera</taxon>
        <taxon>Endopterygota</taxon>
        <taxon>Coleoptera</taxon>
        <taxon>Polyphaga</taxon>
        <taxon>Cucujiformia</taxon>
        <taxon>Chrysomeloidea</taxon>
        <taxon>Chrysomelidae</taxon>
        <taxon>Galerucinae</taxon>
        <taxon>Alticini</taxon>
        <taxon>Psylliodes</taxon>
    </lineage>
</organism>
<evidence type="ECO:0000313" key="11">
    <source>
        <dbReference type="Proteomes" id="UP001153636"/>
    </source>
</evidence>
<dbReference type="PANTHER" id="PTHR43917:SF8">
    <property type="entry name" value="GH16740P-RELATED"/>
    <property type="match status" value="1"/>
</dbReference>
<evidence type="ECO:0000259" key="9">
    <source>
        <dbReference type="PROSITE" id="PS50405"/>
    </source>
</evidence>
<dbReference type="EMBL" id="OV651828">
    <property type="protein sequence ID" value="CAH1104391.1"/>
    <property type="molecule type" value="Genomic_DNA"/>
</dbReference>
<dbReference type="OrthoDB" id="422574at2759"/>
<gene>
    <name evidence="10" type="ORF">PSYICH_LOCUS5265</name>
</gene>
<dbReference type="EC" id="2.5.1.18" evidence="4"/>
<feature type="domain" description="GST C-terminal" evidence="9">
    <location>
        <begin position="89"/>
        <end position="229"/>
    </location>
</feature>
<evidence type="ECO:0000256" key="1">
    <source>
        <dbReference type="ARBA" id="ARBA00004496"/>
    </source>
</evidence>
<dbReference type="Pfam" id="PF00043">
    <property type="entry name" value="GST_C"/>
    <property type="match status" value="1"/>
</dbReference>
<dbReference type="Proteomes" id="UP001153636">
    <property type="component" value="Chromosome 16"/>
</dbReference>
<comment type="subunit">
    <text evidence="3">Homodimer.</text>
</comment>
<dbReference type="InterPro" id="IPR040077">
    <property type="entry name" value="GST_C_Theta"/>
</dbReference>
<dbReference type="SUPFAM" id="SSF52833">
    <property type="entry name" value="Thioredoxin-like"/>
    <property type="match status" value="1"/>
</dbReference>
<dbReference type="Gene3D" id="3.40.30.10">
    <property type="entry name" value="Glutaredoxin"/>
    <property type="match status" value="1"/>
</dbReference>
<comment type="catalytic activity">
    <reaction evidence="7">
        <text>RX + glutathione = an S-substituted glutathione + a halide anion + H(+)</text>
        <dbReference type="Rhea" id="RHEA:16437"/>
        <dbReference type="ChEBI" id="CHEBI:15378"/>
        <dbReference type="ChEBI" id="CHEBI:16042"/>
        <dbReference type="ChEBI" id="CHEBI:17792"/>
        <dbReference type="ChEBI" id="CHEBI:57925"/>
        <dbReference type="ChEBI" id="CHEBI:90779"/>
        <dbReference type="EC" id="2.5.1.18"/>
    </reaction>
</comment>
<evidence type="ECO:0000256" key="7">
    <source>
        <dbReference type="ARBA" id="ARBA00047960"/>
    </source>
</evidence>
<evidence type="ECO:0000256" key="6">
    <source>
        <dbReference type="ARBA" id="ARBA00022679"/>
    </source>
</evidence>
<dbReference type="Pfam" id="PF02798">
    <property type="entry name" value="GST_N"/>
    <property type="match status" value="1"/>
</dbReference>
<dbReference type="InterPro" id="IPR040079">
    <property type="entry name" value="Glutathione_S-Trfase"/>
</dbReference>
<dbReference type="GO" id="GO:0005737">
    <property type="term" value="C:cytoplasm"/>
    <property type="evidence" value="ECO:0007669"/>
    <property type="project" value="UniProtKB-SubCell"/>
</dbReference>
<dbReference type="InterPro" id="IPR051369">
    <property type="entry name" value="GST_Theta"/>
</dbReference>
<comment type="subcellular location">
    <subcellularLocation>
        <location evidence="1">Cytoplasm</location>
    </subcellularLocation>
</comment>
<evidence type="ECO:0000313" key="10">
    <source>
        <dbReference type="EMBL" id="CAH1104391.1"/>
    </source>
</evidence>
<accession>A0A9P0GAZ6</accession>
<dbReference type="CDD" id="cd03183">
    <property type="entry name" value="GST_C_Theta"/>
    <property type="match status" value="1"/>
</dbReference>
<reference evidence="10" key="1">
    <citation type="submission" date="2022-01" db="EMBL/GenBank/DDBJ databases">
        <authorList>
            <person name="King R."/>
        </authorList>
    </citation>
    <scope>NUCLEOTIDE SEQUENCE</scope>
</reference>
<dbReference type="InterPro" id="IPR036282">
    <property type="entry name" value="Glutathione-S-Trfase_C_sf"/>
</dbReference>
<dbReference type="AlphaFoldDB" id="A0A9P0GAZ6"/>
<dbReference type="PROSITE" id="PS50405">
    <property type="entry name" value="GST_CTER"/>
    <property type="match status" value="1"/>
</dbReference>
<comment type="similarity">
    <text evidence="2">Belongs to the GST superfamily. Theta family.</text>
</comment>
<sequence length="229" mass="27113">MVLKLYFDLFSQPARSLYIFLKLAKIPFEECRVNLGKGEHLTKEFAETKSKIQKIPFIHHGDFRLNESIGIVRYLSREYSIADHWYPKDSKKQAKVDEFLEWNHLNIRLNCSSYFLVKWLMPLKNGKQPSEEECKNLTRRMEKSLEDFERIFLSNERFLFGNSVSYADVHAACEIEQTRMAGYDVRDHFPKIKTWIESVRSECNPVYDQAHKFVNMMAEGNEKQLNSKL</sequence>